<dbReference type="Proteomes" id="UP001396334">
    <property type="component" value="Unassembled WGS sequence"/>
</dbReference>
<evidence type="ECO:0000256" key="1">
    <source>
        <dbReference type="ARBA" id="ARBA00022614"/>
    </source>
</evidence>
<keyword evidence="2" id="KW-0677">Repeat</keyword>
<organism evidence="3 4">
    <name type="scientific">Hibiscus sabdariffa</name>
    <name type="common">roselle</name>
    <dbReference type="NCBI Taxonomy" id="183260"/>
    <lineage>
        <taxon>Eukaryota</taxon>
        <taxon>Viridiplantae</taxon>
        <taxon>Streptophyta</taxon>
        <taxon>Embryophyta</taxon>
        <taxon>Tracheophyta</taxon>
        <taxon>Spermatophyta</taxon>
        <taxon>Magnoliopsida</taxon>
        <taxon>eudicotyledons</taxon>
        <taxon>Gunneridae</taxon>
        <taxon>Pentapetalae</taxon>
        <taxon>rosids</taxon>
        <taxon>malvids</taxon>
        <taxon>Malvales</taxon>
        <taxon>Malvaceae</taxon>
        <taxon>Malvoideae</taxon>
        <taxon>Hibiscus</taxon>
    </lineage>
</organism>
<protein>
    <recommendedName>
        <fullName evidence="5">Disease resistance protein</fullName>
    </recommendedName>
</protein>
<comment type="caution">
    <text evidence="3">The sequence shown here is derived from an EMBL/GenBank/DDBJ whole genome shotgun (WGS) entry which is preliminary data.</text>
</comment>
<evidence type="ECO:0000313" key="3">
    <source>
        <dbReference type="EMBL" id="KAK8977551.1"/>
    </source>
</evidence>
<dbReference type="PANTHER" id="PTHR47186:SF20">
    <property type="entry name" value="DISEASE RESISTANCE PROTEIN RPS5-LIKE"/>
    <property type="match status" value="1"/>
</dbReference>
<evidence type="ECO:0008006" key="5">
    <source>
        <dbReference type="Google" id="ProtNLM"/>
    </source>
</evidence>
<keyword evidence="1" id="KW-0433">Leucine-rich repeat</keyword>
<dbReference type="SUPFAM" id="SSF52058">
    <property type="entry name" value="L domain-like"/>
    <property type="match status" value="1"/>
</dbReference>
<proteinExistence type="predicted"/>
<gene>
    <name evidence="3" type="ORF">V6N11_013336</name>
</gene>
<name>A0ABR2NN98_9ROSI</name>
<keyword evidence="4" id="KW-1185">Reference proteome</keyword>
<reference evidence="3 4" key="1">
    <citation type="journal article" date="2024" name="G3 (Bethesda)">
        <title>Genome assembly of Hibiscus sabdariffa L. provides insights into metabolisms of medicinal natural products.</title>
        <authorList>
            <person name="Kim T."/>
        </authorList>
    </citation>
    <scope>NUCLEOTIDE SEQUENCE [LARGE SCALE GENOMIC DNA]</scope>
    <source>
        <strain evidence="3">TK-2024</strain>
        <tissue evidence="3">Old leaves</tissue>
    </source>
</reference>
<dbReference type="InterPro" id="IPR032675">
    <property type="entry name" value="LRR_dom_sf"/>
</dbReference>
<dbReference type="SMART" id="SM00369">
    <property type="entry name" value="LRR_TYP"/>
    <property type="match status" value="4"/>
</dbReference>
<dbReference type="PANTHER" id="PTHR47186">
    <property type="entry name" value="LEUCINE-RICH REPEAT-CONTAINING PROTEIN 57"/>
    <property type="match status" value="1"/>
</dbReference>
<accession>A0ABR2NN98</accession>
<sequence>MHDAVREMALSITGMNPRYMIQAGMQLEKLPKEEEWREDIEKISLMENSISEIPEDMWPPNCQRLTTLLLQGNPIEKVSNALFANMPCLGILNLSETDIEFLPDSIIELKNLTTLLLHRCFNLRHLPCLSKLQGLKKLDLYWTRIEEVPEGMDMLVDLRYLDLENTNLKDIPAGLLSKLSHIQHLKIDLSIAKASVEEELMTLENLECFEGSLKDRHDFDKFVSAMQQSKKNLINYRLQVGPRFTPYDYFRAGKSVLMGEYKFCEGELFMLPLDVQELEIFSCQDLRSLNHAFPSLENAIDLRVCRIAYCKEIECVASWSSSTHPFQSLDRHCFRIGCFLVAVM</sequence>
<dbReference type="Gene3D" id="3.80.10.10">
    <property type="entry name" value="Ribonuclease Inhibitor"/>
    <property type="match status" value="1"/>
</dbReference>
<dbReference type="InterPro" id="IPR003591">
    <property type="entry name" value="Leu-rich_rpt_typical-subtyp"/>
</dbReference>
<dbReference type="Pfam" id="PF13855">
    <property type="entry name" value="LRR_8"/>
    <property type="match status" value="1"/>
</dbReference>
<dbReference type="EMBL" id="JBBPBN010000117">
    <property type="protein sequence ID" value="KAK8977551.1"/>
    <property type="molecule type" value="Genomic_DNA"/>
</dbReference>
<evidence type="ECO:0000256" key="2">
    <source>
        <dbReference type="ARBA" id="ARBA00022737"/>
    </source>
</evidence>
<dbReference type="InterPro" id="IPR001611">
    <property type="entry name" value="Leu-rich_rpt"/>
</dbReference>
<evidence type="ECO:0000313" key="4">
    <source>
        <dbReference type="Proteomes" id="UP001396334"/>
    </source>
</evidence>